<keyword evidence="8" id="KW-1185">Reference proteome</keyword>
<evidence type="ECO:0000256" key="3">
    <source>
        <dbReference type="ARBA" id="ARBA00022771"/>
    </source>
</evidence>
<dbReference type="GO" id="GO:0000981">
    <property type="term" value="F:DNA-binding transcription factor activity, RNA polymerase II-specific"/>
    <property type="evidence" value="ECO:0007669"/>
    <property type="project" value="TreeGrafter"/>
</dbReference>
<evidence type="ECO:0000313" key="8">
    <source>
        <dbReference type="Proteomes" id="UP000187209"/>
    </source>
</evidence>
<protein>
    <recommendedName>
        <fullName evidence="6">C2H2-type domain-containing protein</fullName>
    </recommendedName>
</protein>
<proteinExistence type="predicted"/>
<keyword evidence="3 5" id="KW-0863">Zinc-finger</keyword>
<feature type="domain" description="C2H2-type" evidence="6">
    <location>
        <begin position="42"/>
        <end position="69"/>
    </location>
</feature>
<dbReference type="PROSITE" id="PS00028">
    <property type="entry name" value="ZINC_FINGER_C2H2_1"/>
    <property type="match status" value="3"/>
</dbReference>
<keyword evidence="1" id="KW-0479">Metal-binding</keyword>
<name>A0A1R2CNF6_9CILI</name>
<dbReference type="InterPro" id="IPR036236">
    <property type="entry name" value="Znf_C2H2_sf"/>
</dbReference>
<dbReference type="OrthoDB" id="6077919at2759"/>
<dbReference type="InterPro" id="IPR050329">
    <property type="entry name" value="GLI_C2H2-zinc-finger"/>
</dbReference>
<dbReference type="PANTHER" id="PTHR19818:SF139">
    <property type="entry name" value="PAIR-RULE PROTEIN ODD-PAIRED"/>
    <property type="match status" value="1"/>
</dbReference>
<organism evidence="7 8">
    <name type="scientific">Stentor coeruleus</name>
    <dbReference type="NCBI Taxonomy" id="5963"/>
    <lineage>
        <taxon>Eukaryota</taxon>
        <taxon>Sar</taxon>
        <taxon>Alveolata</taxon>
        <taxon>Ciliophora</taxon>
        <taxon>Postciliodesmatophora</taxon>
        <taxon>Heterotrichea</taxon>
        <taxon>Heterotrichida</taxon>
        <taxon>Stentoridae</taxon>
        <taxon>Stentor</taxon>
    </lineage>
</organism>
<dbReference type="GO" id="GO:0045944">
    <property type="term" value="P:positive regulation of transcription by RNA polymerase II"/>
    <property type="evidence" value="ECO:0007669"/>
    <property type="project" value="UniProtKB-ARBA"/>
</dbReference>
<evidence type="ECO:0000256" key="2">
    <source>
        <dbReference type="ARBA" id="ARBA00022737"/>
    </source>
</evidence>
<gene>
    <name evidence="7" type="ORF">SteCoe_7083</name>
</gene>
<keyword evidence="2" id="KW-0677">Repeat</keyword>
<evidence type="ECO:0000256" key="1">
    <source>
        <dbReference type="ARBA" id="ARBA00022723"/>
    </source>
</evidence>
<accession>A0A1R2CNF6</accession>
<reference evidence="7 8" key="1">
    <citation type="submission" date="2016-11" db="EMBL/GenBank/DDBJ databases">
        <title>The macronuclear genome of Stentor coeruleus: a giant cell with tiny introns.</title>
        <authorList>
            <person name="Slabodnick M."/>
            <person name="Ruby J.G."/>
            <person name="Reiff S.B."/>
            <person name="Swart E.C."/>
            <person name="Gosai S."/>
            <person name="Prabakaran S."/>
            <person name="Witkowska E."/>
            <person name="Larue G.E."/>
            <person name="Fisher S."/>
            <person name="Freeman R.M."/>
            <person name="Gunawardena J."/>
            <person name="Chu W."/>
            <person name="Stover N.A."/>
            <person name="Gregory B.D."/>
            <person name="Nowacki M."/>
            <person name="Derisi J."/>
            <person name="Roy S.W."/>
            <person name="Marshall W.F."/>
            <person name="Sood P."/>
        </authorList>
    </citation>
    <scope>NUCLEOTIDE SEQUENCE [LARGE SCALE GENOMIC DNA]</scope>
    <source>
        <strain evidence="7">WM001</strain>
    </source>
</reference>
<dbReference type="PROSITE" id="PS50157">
    <property type="entry name" value="ZINC_FINGER_C2H2_2"/>
    <property type="match status" value="3"/>
</dbReference>
<dbReference type="GO" id="GO:0000978">
    <property type="term" value="F:RNA polymerase II cis-regulatory region sequence-specific DNA binding"/>
    <property type="evidence" value="ECO:0007669"/>
    <property type="project" value="TreeGrafter"/>
</dbReference>
<evidence type="ECO:0000256" key="5">
    <source>
        <dbReference type="PROSITE-ProRule" id="PRU00042"/>
    </source>
</evidence>
<comment type="caution">
    <text evidence="7">The sequence shown here is derived from an EMBL/GenBank/DDBJ whole genome shotgun (WGS) entry which is preliminary data.</text>
</comment>
<dbReference type="Gene3D" id="3.30.160.60">
    <property type="entry name" value="Classic Zinc Finger"/>
    <property type="match status" value="2"/>
</dbReference>
<keyword evidence="4" id="KW-0862">Zinc</keyword>
<evidence type="ECO:0000313" key="7">
    <source>
        <dbReference type="EMBL" id="OMJ90496.1"/>
    </source>
</evidence>
<dbReference type="FunFam" id="3.30.160.60:FF:002343">
    <property type="entry name" value="Zinc finger protein 33A"/>
    <property type="match status" value="1"/>
</dbReference>
<dbReference type="PANTHER" id="PTHR19818">
    <property type="entry name" value="ZINC FINGER PROTEIN ZIC AND GLI"/>
    <property type="match status" value="1"/>
</dbReference>
<evidence type="ECO:0000256" key="4">
    <source>
        <dbReference type="ARBA" id="ARBA00022833"/>
    </source>
</evidence>
<dbReference type="GO" id="GO:0005634">
    <property type="term" value="C:nucleus"/>
    <property type="evidence" value="ECO:0007669"/>
    <property type="project" value="UniProtKB-ARBA"/>
</dbReference>
<dbReference type="Proteomes" id="UP000187209">
    <property type="component" value="Unassembled WGS sequence"/>
</dbReference>
<feature type="domain" description="C2H2-type" evidence="6">
    <location>
        <begin position="6"/>
        <end position="36"/>
    </location>
</feature>
<dbReference type="AlphaFoldDB" id="A0A1R2CNF6"/>
<sequence length="156" mass="17591">MKTLRLYCEALGCKKTFRNQASLDSHILKEHSSVEPTVHCDFKCPTCFKSLATKQSLKEHLFTHTGEKPYKCLEAGCGLLFRQSSQLSNHRKVHLEIKKSTPEFSKINLILLSSLFAKDSNKIETIPTGPFKYEDVHLPQIAPTGFSSLRIVDGLL</sequence>
<feature type="domain" description="C2H2-type" evidence="6">
    <location>
        <begin position="70"/>
        <end position="99"/>
    </location>
</feature>
<dbReference type="Pfam" id="PF00096">
    <property type="entry name" value="zf-C2H2"/>
    <property type="match status" value="3"/>
</dbReference>
<evidence type="ECO:0000259" key="6">
    <source>
        <dbReference type="PROSITE" id="PS50157"/>
    </source>
</evidence>
<dbReference type="SMART" id="SM00355">
    <property type="entry name" value="ZnF_C2H2"/>
    <property type="match status" value="3"/>
</dbReference>
<dbReference type="SUPFAM" id="SSF57667">
    <property type="entry name" value="beta-beta-alpha zinc fingers"/>
    <property type="match status" value="1"/>
</dbReference>
<dbReference type="GO" id="GO:0008270">
    <property type="term" value="F:zinc ion binding"/>
    <property type="evidence" value="ECO:0007669"/>
    <property type="project" value="UniProtKB-KW"/>
</dbReference>
<dbReference type="EMBL" id="MPUH01000101">
    <property type="protein sequence ID" value="OMJ90496.1"/>
    <property type="molecule type" value="Genomic_DNA"/>
</dbReference>
<dbReference type="InterPro" id="IPR013087">
    <property type="entry name" value="Znf_C2H2_type"/>
</dbReference>